<reference evidence="1" key="1">
    <citation type="submission" date="2012-11" db="EMBL/GenBank/DDBJ databases">
        <title>Dependencies among metagenomic species, viruses, plasmids and units of genetic variation.</title>
        <authorList>
            <person name="Nielsen H.B."/>
            <person name="Almeida M."/>
            <person name="Juncker A.S."/>
            <person name="Rasmussen S."/>
            <person name="Li J."/>
            <person name="Sunagawa S."/>
            <person name="Plichta D."/>
            <person name="Gautier L."/>
            <person name="Le Chatelier E."/>
            <person name="Peletier E."/>
            <person name="Bonde I."/>
            <person name="Nielsen T."/>
            <person name="Manichanh C."/>
            <person name="Arumugam M."/>
            <person name="Batto J."/>
            <person name="Santos M.B.Q.D."/>
            <person name="Blom N."/>
            <person name="Borruel N."/>
            <person name="Burgdorf K.S."/>
            <person name="Boumezbeur F."/>
            <person name="Casellas F."/>
            <person name="Dore J."/>
            <person name="Guarner F."/>
            <person name="Hansen T."/>
            <person name="Hildebrand F."/>
            <person name="Kaas R.S."/>
            <person name="Kennedy S."/>
            <person name="Kristiansen K."/>
            <person name="Kultima J.R."/>
            <person name="Leonard P."/>
            <person name="Levenez F."/>
            <person name="Lund O."/>
            <person name="Moumen B."/>
            <person name="Le Paslier D."/>
            <person name="Pons N."/>
            <person name="Pedersen O."/>
            <person name="Prifti E."/>
            <person name="Qin J."/>
            <person name="Raes J."/>
            <person name="Tap J."/>
            <person name="Tims S."/>
            <person name="Ussery D.W."/>
            <person name="Yamada T."/>
            <person name="MetaHit consortium"/>
            <person name="Renault P."/>
            <person name="Sicheritz-Ponten T."/>
            <person name="Bork P."/>
            <person name="Wang J."/>
            <person name="Brunak S."/>
            <person name="Ehrlich S.D."/>
        </authorList>
    </citation>
    <scope>NUCLEOTIDE SEQUENCE [LARGE SCALE GENOMIC DNA]</scope>
</reference>
<organism evidence="1 2">
    <name type="scientific">[Clostridium] leptum CAG:27</name>
    <dbReference type="NCBI Taxonomy" id="1263068"/>
    <lineage>
        <taxon>Bacteria</taxon>
        <taxon>Bacillati</taxon>
        <taxon>Bacillota</taxon>
        <taxon>Clostridia</taxon>
        <taxon>Eubacteriales</taxon>
        <taxon>Oscillospiraceae</taxon>
        <taxon>Oscillospiraceae incertae sedis</taxon>
    </lineage>
</organism>
<evidence type="ECO:0000313" key="1">
    <source>
        <dbReference type="EMBL" id="CDC05131.1"/>
    </source>
</evidence>
<protein>
    <submittedName>
        <fullName evidence="1">Uncharacterized protein</fullName>
    </submittedName>
</protein>
<dbReference type="Proteomes" id="UP000018168">
    <property type="component" value="Unassembled WGS sequence"/>
</dbReference>
<name>R6NG02_9FIRM</name>
<comment type="caution">
    <text evidence="1">The sequence shown here is derived from an EMBL/GenBank/DDBJ whole genome shotgun (WGS) entry which is preliminary data.</text>
</comment>
<dbReference type="EMBL" id="CBEP010000095">
    <property type="protein sequence ID" value="CDC05131.1"/>
    <property type="molecule type" value="Genomic_DNA"/>
</dbReference>
<accession>R6NG02</accession>
<dbReference type="AlphaFoldDB" id="R6NG02"/>
<sequence>MEAGKFKAFRILPIQSGAGCVDQLKCGNLSCKLRLENVFLIGLITLLVNQEETLDHMLLIPSHADENAFLIGFVTLLLNQELTLLQIFLISDHRPEKKPDTLVQRPLKKLETGVITLVLNHSPADFQAC</sequence>
<evidence type="ECO:0000313" key="2">
    <source>
        <dbReference type="Proteomes" id="UP000018168"/>
    </source>
</evidence>
<proteinExistence type="predicted"/>
<gene>
    <name evidence="1" type="ORF">BN578_00009</name>
</gene>